<evidence type="ECO:0000256" key="2">
    <source>
        <dbReference type="PROSITE-ProRule" id="PRU00047"/>
    </source>
</evidence>
<keyword evidence="2" id="KW-0479">Metal-binding</keyword>
<dbReference type="GO" id="GO:0008270">
    <property type="term" value="F:zinc ion binding"/>
    <property type="evidence" value="ECO:0007669"/>
    <property type="project" value="UniProtKB-KW"/>
</dbReference>
<dbReference type="STRING" id="7209.A0A1I7VXI7"/>
<dbReference type="Pfam" id="PF00076">
    <property type="entry name" value="RRM_1"/>
    <property type="match status" value="1"/>
</dbReference>
<dbReference type="WBParaSite" id="EN70_7369">
    <property type="protein sequence ID" value="EN70_7369"/>
    <property type="gene ID" value="EN70_7369"/>
</dbReference>
<dbReference type="PROSITE" id="PS50102">
    <property type="entry name" value="RRM"/>
    <property type="match status" value="1"/>
</dbReference>
<gene>
    <name evidence="6 8" type="ORF">LOAG_05733</name>
</gene>
<dbReference type="InterPro" id="IPR000504">
    <property type="entry name" value="RRM_dom"/>
</dbReference>
<organism evidence="7 8">
    <name type="scientific">Loa loa</name>
    <name type="common">Eye worm</name>
    <name type="synonym">Filaria loa</name>
    <dbReference type="NCBI Taxonomy" id="7209"/>
    <lineage>
        <taxon>Eukaryota</taxon>
        <taxon>Metazoa</taxon>
        <taxon>Ecdysozoa</taxon>
        <taxon>Nematoda</taxon>
        <taxon>Chromadorea</taxon>
        <taxon>Rhabditida</taxon>
        <taxon>Spirurina</taxon>
        <taxon>Spiruromorpha</taxon>
        <taxon>Filarioidea</taxon>
        <taxon>Onchocercidae</taxon>
        <taxon>Loa</taxon>
    </lineage>
</organism>
<evidence type="ECO:0000256" key="3">
    <source>
        <dbReference type="PROSITE-ProRule" id="PRU00176"/>
    </source>
</evidence>
<dbReference type="SUPFAM" id="SSF54928">
    <property type="entry name" value="RNA-binding domain, RBD"/>
    <property type="match status" value="1"/>
</dbReference>
<dbReference type="OrthoDB" id="79941at2759"/>
<dbReference type="SMART" id="SM00360">
    <property type="entry name" value="RRM"/>
    <property type="match status" value="1"/>
</dbReference>
<dbReference type="EMBL" id="JH712068">
    <property type="protein sequence ID" value="EFO22750.2"/>
    <property type="molecule type" value="Genomic_DNA"/>
</dbReference>
<feature type="domain" description="RRM" evidence="4">
    <location>
        <begin position="2"/>
        <end position="72"/>
    </location>
</feature>
<dbReference type="PROSITE" id="PS50158">
    <property type="entry name" value="ZF_CCHC"/>
    <property type="match status" value="1"/>
</dbReference>
<dbReference type="InterPro" id="IPR001878">
    <property type="entry name" value="Znf_CCHC"/>
</dbReference>
<dbReference type="GO" id="GO:0003729">
    <property type="term" value="F:mRNA binding"/>
    <property type="evidence" value="ECO:0007669"/>
    <property type="project" value="TreeGrafter"/>
</dbReference>
<reference evidence="6 7" key="1">
    <citation type="submission" date="2012-04" db="EMBL/GenBank/DDBJ databases">
        <title>The Genome Sequence of Loa loa.</title>
        <authorList>
            <consortium name="The Broad Institute Genome Sequencing Platform"/>
            <consortium name="Broad Institute Genome Sequencing Center for Infectious Disease"/>
            <person name="Nutman T.B."/>
            <person name="Fink D.L."/>
            <person name="Russ C."/>
            <person name="Young S."/>
            <person name="Zeng Q."/>
            <person name="Gargeya S."/>
            <person name="Alvarado L."/>
            <person name="Berlin A."/>
            <person name="Chapman S.B."/>
            <person name="Chen Z."/>
            <person name="Freedman E."/>
            <person name="Gellesch M."/>
            <person name="Goldberg J."/>
            <person name="Griggs A."/>
            <person name="Gujja S."/>
            <person name="Heilman E.R."/>
            <person name="Heiman D."/>
            <person name="Howarth C."/>
            <person name="Mehta T."/>
            <person name="Neiman D."/>
            <person name="Pearson M."/>
            <person name="Roberts A."/>
            <person name="Saif S."/>
            <person name="Shea T."/>
            <person name="Shenoy N."/>
            <person name="Sisk P."/>
            <person name="Stolte C."/>
            <person name="Sykes S."/>
            <person name="White J."/>
            <person name="Yandava C."/>
            <person name="Haas B."/>
            <person name="Henn M.R."/>
            <person name="Nusbaum C."/>
            <person name="Birren B."/>
        </authorList>
    </citation>
    <scope>NUCLEOTIDE SEQUENCE [LARGE SCALE GENOMIC DNA]</scope>
</reference>
<dbReference type="RefSeq" id="XP_020302764.1">
    <property type="nucleotide sequence ID" value="XM_020446955.1"/>
</dbReference>
<dbReference type="InterPro" id="IPR035979">
    <property type="entry name" value="RBD_domain_sf"/>
</dbReference>
<dbReference type="OMA" id="TKYFYFR"/>
<dbReference type="InterPro" id="IPR050502">
    <property type="entry name" value="Euk_RNA-bind_prot"/>
</dbReference>
<dbReference type="FunCoup" id="A0A1I7VXI7">
    <property type="interactions" value="24"/>
</dbReference>
<keyword evidence="7" id="KW-1185">Reference proteome</keyword>
<dbReference type="eggNOG" id="KOG0109">
    <property type="taxonomic scope" value="Eukaryota"/>
</dbReference>
<dbReference type="GeneID" id="9943145"/>
<dbReference type="InterPro" id="IPR012677">
    <property type="entry name" value="Nucleotide-bd_a/b_plait_sf"/>
</dbReference>
<dbReference type="AlphaFoldDB" id="A0A1I7VXI7"/>
<dbReference type="KEGG" id="loa:LOAG_05733"/>
<protein>
    <submittedName>
        <fullName evidence="8">RRM domain-containing protein</fullName>
    </submittedName>
</protein>
<evidence type="ECO:0000259" key="4">
    <source>
        <dbReference type="PROSITE" id="PS50102"/>
    </source>
</evidence>
<evidence type="ECO:0000313" key="6">
    <source>
        <dbReference type="EMBL" id="EFO22750.2"/>
    </source>
</evidence>
<dbReference type="PANTHER" id="PTHR48025:SF1">
    <property type="entry name" value="RRM DOMAIN-CONTAINING PROTEIN"/>
    <property type="match status" value="1"/>
</dbReference>
<dbReference type="PANTHER" id="PTHR48025">
    <property type="entry name" value="OS02G0815200 PROTEIN"/>
    <property type="match status" value="1"/>
</dbReference>
<dbReference type="Gene3D" id="3.30.70.330">
    <property type="match status" value="1"/>
</dbReference>
<reference evidence="8" key="2">
    <citation type="submission" date="2016-11" db="UniProtKB">
        <authorList>
            <consortium name="WormBaseParasite"/>
        </authorList>
    </citation>
    <scope>IDENTIFICATION</scope>
</reference>
<evidence type="ECO:0000256" key="1">
    <source>
        <dbReference type="ARBA" id="ARBA00022884"/>
    </source>
</evidence>
<keyword evidence="2" id="KW-0862">Zinc</keyword>
<keyword evidence="2" id="KW-0863">Zinc-finger</keyword>
<dbReference type="Proteomes" id="UP000095285">
    <property type="component" value="Unassembled WGS sequence"/>
</dbReference>
<proteinExistence type="predicted"/>
<evidence type="ECO:0000259" key="5">
    <source>
        <dbReference type="PROSITE" id="PS50158"/>
    </source>
</evidence>
<name>A0A1I7VXI7_LOALO</name>
<dbReference type="CTD" id="9943145"/>
<accession>A0A1I7VXI7</accession>
<dbReference type="GO" id="GO:0005634">
    <property type="term" value="C:nucleus"/>
    <property type="evidence" value="ECO:0007669"/>
    <property type="project" value="TreeGrafter"/>
</dbReference>
<evidence type="ECO:0000313" key="8">
    <source>
        <dbReference type="WBParaSite" id="EN70_7369"/>
    </source>
</evidence>
<feature type="domain" description="CCHC-type" evidence="5">
    <location>
        <begin position="83"/>
        <end position="99"/>
    </location>
</feature>
<evidence type="ECO:0000313" key="7">
    <source>
        <dbReference type="Proteomes" id="UP000095285"/>
    </source>
</evidence>
<accession>A0A1S0U0Y9</accession>
<keyword evidence="1 3" id="KW-0694">RNA-binding</keyword>
<sequence length="289" mass="31399">MVKLFVGGLPDGVDSMRLRQLFSQFVVVNECDVIKDYAFVHVPEESDARTAIEKLDGYILEGKAINIRRSTSKLRKEPGMDKRCYRCGAVDHKTPQCPSDPANVNLKRAANAGCLGGPEQKRFVVDGVVAGESPSYLPGHDANAPGAFAYAVGSGAAGARIDPDPELPRPLDSDLFPLYEQYIESRTKYFYFRDRLTKEVKARAHALPSISVAPLQAPYANNNIYSTPPPTALQYTVQQNSSLGSTSAATVTYPSTTGASHFYANAVNTSTTGTAYPIVQLLSQPTRLY</sequence>